<dbReference type="AlphaFoldDB" id="A0A137PDC8"/>
<feature type="transmembrane region" description="Helical" evidence="1">
    <location>
        <begin position="70"/>
        <end position="94"/>
    </location>
</feature>
<name>A0A137PDC8_CONC2</name>
<feature type="transmembrane region" description="Helical" evidence="1">
    <location>
        <begin position="138"/>
        <end position="166"/>
    </location>
</feature>
<sequence>MIIDLCLQIVSVASVASIATLLINNINYWYILDLKYSDKVNIRCQFIGLIAAFAFQLDLLLINLEYFKDYPIAEILLINIPWQLYSNCYFIIFIRQSDLLLPRKMMWAAWAYLIIVINGLAVYDSYAYYLEYCVSEDYIWLGNLVDFISSLSFLFLECIVNLWIIVKMANKVRNQANSGYKILVMKLCIVLVIYFLMDM</sequence>
<dbReference type="Proteomes" id="UP000070444">
    <property type="component" value="Unassembled WGS sequence"/>
</dbReference>
<keyword evidence="1" id="KW-0472">Membrane</keyword>
<keyword evidence="1" id="KW-1133">Transmembrane helix</keyword>
<evidence type="ECO:0000313" key="3">
    <source>
        <dbReference type="Proteomes" id="UP000070444"/>
    </source>
</evidence>
<keyword evidence="1" id="KW-0812">Transmembrane</keyword>
<organism evidence="2 3">
    <name type="scientific">Conidiobolus coronatus (strain ATCC 28846 / CBS 209.66 / NRRL 28638)</name>
    <name type="common">Delacroixia coronata</name>
    <dbReference type="NCBI Taxonomy" id="796925"/>
    <lineage>
        <taxon>Eukaryota</taxon>
        <taxon>Fungi</taxon>
        <taxon>Fungi incertae sedis</taxon>
        <taxon>Zoopagomycota</taxon>
        <taxon>Entomophthoromycotina</taxon>
        <taxon>Entomophthoromycetes</taxon>
        <taxon>Entomophthorales</taxon>
        <taxon>Ancylistaceae</taxon>
        <taxon>Conidiobolus</taxon>
    </lineage>
</organism>
<feature type="transmembrane region" description="Helical" evidence="1">
    <location>
        <begin position="178"/>
        <end position="197"/>
    </location>
</feature>
<gene>
    <name evidence="2" type="ORF">CONCODRAFT_4135</name>
</gene>
<feature type="transmembrane region" description="Helical" evidence="1">
    <location>
        <begin position="44"/>
        <end position="64"/>
    </location>
</feature>
<dbReference type="EMBL" id="KQ964443">
    <property type="protein sequence ID" value="KXN72990.1"/>
    <property type="molecule type" value="Genomic_DNA"/>
</dbReference>
<evidence type="ECO:0000313" key="2">
    <source>
        <dbReference type="EMBL" id="KXN72990.1"/>
    </source>
</evidence>
<accession>A0A137PDC8</accession>
<feature type="transmembrane region" description="Helical" evidence="1">
    <location>
        <begin position="12"/>
        <end position="32"/>
    </location>
</feature>
<feature type="non-terminal residue" evidence="2">
    <location>
        <position position="199"/>
    </location>
</feature>
<protein>
    <recommendedName>
        <fullName evidence="4">G-protein coupled receptors family 1 profile domain-containing protein</fullName>
    </recommendedName>
</protein>
<proteinExistence type="predicted"/>
<evidence type="ECO:0008006" key="4">
    <source>
        <dbReference type="Google" id="ProtNLM"/>
    </source>
</evidence>
<evidence type="ECO:0000256" key="1">
    <source>
        <dbReference type="SAM" id="Phobius"/>
    </source>
</evidence>
<feature type="transmembrane region" description="Helical" evidence="1">
    <location>
        <begin position="106"/>
        <end position="126"/>
    </location>
</feature>
<reference evidence="2 3" key="1">
    <citation type="journal article" date="2015" name="Genome Biol. Evol.">
        <title>Phylogenomic analyses indicate that early fungi evolved digesting cell walls of algal ancestors of land plants.</title>
        <authorList>
            <person name="Chang Y."/>
            <person name="Wang S."/>
            <person name="Sekimoto S."/>
            <person name="Aerts A.L."/>
            <person name="Choi C."/>
            <person name="Clum A."/>
            <person name="LaButti K.M."/>
            <person name="Lindquist E.A."/>
            <person name="Yee Ngan C."/>
            <person name="Ohm R.A."/>
            <person name="Salamov A.A."/>
            <person name="Grigoriev I.V."/>
            <person name="Spatafora J.W."/>
            <person name="Berbee M.L."/>
        </authorList>
    </citation>
    <scope>NUCLEOTIDE SEQUENCE [LARGE SCALE GENOMIC DNA]</scope>
    <source>
        <strain evidence="2 3">NRRL 28638</strain>
    </source>
</reference>
<keyword evidence="3" id="KW-1185">Reference proteome</keyword>